<organism evidence="2 3">
    <name type="scientific">Beauveria bassiana</name>
    <name type="common">White muscardine disease fungus</name>
    <name type="synonym">Tritirachium shiotae</name>
    <dbReference type="NCBI Taxonomy" id="176275"/>
    <lineage>
        <taxon>Eukaryota</taxon>
        <taxon>Fungi</taxon>
        <taxon>Dikarya</taxon>
        <taxon>Ascomycota</taxon>
        <taxon>Pezizomycotina</taxon>
        <taxon>Sordariomycetes</taxon>
        <taxon>Hypocreomycetidae</taxon>
        <taxon>Hypocreales</taxon>
        <taxon>Cordycipitaceae</taxon>
        <taxon>Beauveria</taxon>
    </lineage>
</organism>
<accession>A0A2S7XVZ1</accession>
<feature type="transmembrane region" description="Helical" evidence="1">
    <location>
        <begin position="164"/>
        <end position="183"/>
    </location>
</feature>
<dbReference type="EMBL" id="JRHA01000001">
    <property type="protein sequence ID" value="PQK08067.1"/>
    <property type="molecule type" value="Genomic_DNA"/>
</dbReference>
<reference evidence="2 3" key="1">
    <citation type="submission" date="2016-07" db="EMBL/GenBank/DDBJ databases">
        <title>Comparative genomics of the entomopathogenic fungus Beauveria bassiana.</title>
        <authorList>
            <person name="Valero Jimenez C.A."/>
            <person name="Zwaan B.J."/>
            <person name="Van Kan J.A."/>
            <person name="Takken W."/>
            <person name="Debets A.J."/>
            <person name="Schoustra S.E."/>
            <person name="Koenraadt C.J."/>
        </authorList>
    </citation>
    <scope>NUCLEOTIDE SEQUENCE [LARGE SCALE GENOMIC DNA]</scope>
    <source>
        <strain evidence="2 3">ARSEF 8028</strain>
    </source>
</reference>
<keyword evidence="1" id="KW-1133">Transmembrane helix</keyword>
<sequence length="280" mass="31576">MKVYGIFEKLNCVQKSDHIAAGSYPQTSIHTNTRIIFVLTQAVQLSIISQSLLAMSEANELGLLPNRPMLEVLSDQFLLNVIALLPIIAYPFLPSVGRSGVRCELFLIWSAVVPWTLSLAMRFYFEGPIFEVEEYFMWLTYILAMAGIQGLRVPSDRLPKPTDFNLAAGLLQCSVIFGLINFFSNDISLLTSTWIGWLSRLLYFLIAFIFILVVPFFVFLSWDAPTAFLKFTTRQVPEWFWLPENGAVRDFAPAWSILLAIAVVIVPLVLSIAVLESRLS</sequence>
<keyword evidence="1" id="KW-0812">Transmembrane</keyword>
<dbReference type="OrthoDB" id="4869963at2759"/>
<protein>
    <submittedName>
        <fullName evidence="2">Uncharacterized protein</fullName>
    </submittedName>
</protein>
<comment type="caution">
    <text evidence="2">The sequence shown here is derived from an EMBL/GenBank/DDBJ whole genome shotgun (WGS) entry which is preliminary data.</text>
</comment>
<evidence type="ECO:0000313" key="3">
    <source>
        <dbReference type="Proteomes" id="UP000237441"/>
    </source>
</evidence>
<dbReference type="Proteomes" id="UP000237441">
    <property type="component" value="Unassembled WGS sequence"/>
</dbReference>
<feature type="transmembrane region" description="Helical" evidence="1">
    <location>
        <begin position="203"/>
        <end position="222"/>
    </location>
</feature>
<keyword evidence="1" id="KW-0472">Membrane</keyword>
<name>A0A2S7XVZ1_BEABA</name>
<feature type="transmembrane region" description="Helical" evidence="1">
    <location>
        <begin position="76"/>
        <end position="93"/>
    </location>
</feature>
<dbReference type="AlphaFoldDB" id="A0A2S7XVZ1"/>
<proteinExistence type="predicted"/>
<evidence type="ECO:0000313" key="2">
    <source>
        <dbReference type="EMBL" id="PQK08067.1"/>
    </source>
</evidence>
<gene>
    <name evidence="2" type="ORF">BB8028_0001g01460</name>
</gene>
<feature type="transmembrane region" description="Helical" evidence="1">
    <location>
        <begin position="105"/>
        <end position="123"/>
    </location>
</feature>
<feature type="transmembrane region" description="Helical" evidence="1">
    <location>
        <begin position="254"/>
        <end position="275"/>
    </location>
</feature>
<evidence type="ECO:0000256" key="1">
    <source>
        <dbReference type="SAM" id="Phobius"/>
    </source>
</evidence>
<feature type="transmembrane region" description="Helical" evidence="1">
    <location>
        <begin position="135"/>
        <end position="152"/>
    </location>
</feature>